<dbReference type="SMART" id="SM00388">
    <property type="entry name" value="HisKA"/>
    <property type="match status" value="1"/>
</dbReference>
<dbReference type="PANTHER" id="PTHR43711">
    <property type="entry name" value="TWO-COMPONENT HISTIDINE KINASE"/>
    <property type="match status" value="1"/>
</dbReference>
<keyword evidence="10" id="KW-0812">Transmembrane</keyword>
<dbReference type="RefSeq" id="WP_015617073.1">
    <property type="nucleotide sequence ID" value="NC_021182.1"/>
</dbReference>
<dbReference type="InterPro" id="IPR036890">
    <property type="entry name" value="HATPase_C_sf"/>
</dbReference>
<dbReference type="InterPro" id="IPR000014">
    <property type="entry name" value="PAS"/>
</dbReference>
<evidence type="ECO:0000256" key="4">
    <source>
        <dbReference type="ARBA" id="ARBA00022679"/>
    </source>
</evidence>
<evidence type="ECO:0000313" key="12">
    <source>
        <dbReference type="EMBL" id="AGK98798.1"/>
    </source>
</evidence>
<organism evidence="12 13">
    <name type="scientific">Clostridium pasteurianum BC1</name>
    <dbReference type="NCBI Taxonomy" id="86416"/>
    <lineage>
        <taxon>Bacteria</taxon>
        <taxon>Bacillati</taxon>
        <taxon>Bacillota</taxon>
        <taxon>Clostridia</taxon>
        <taxon>Eubacteriales</taxon>
        <taxon>Clostridiaceae</taxon>
        <taxon>Clostridium</taxon>
    </lineage>
</organism>
<dbReference type="InterPro" id="IPR003661">
    <property type="entry name" value="HisK_dim/P_dom"/>
</dbReference>
<dbReference type="GO" id="GO:0005524">
    <property type="term" value="F:ATP binding"/>
    <property type="evidence" value="ECO:0007669"/>
    <property type="project" value="UniProtKB-KW"/>
</dbReference>
<evidence type="ECO:0000256" key="9">
    <source>
        <dbReference type="SAM" id="Coils"/>
    </source>
</evidence>
<evidence type="ECO:0000256" key="8">
    <source>
        <dbReference type="ARBA" id="ARBA00023012"/>
    </source>
</evidence>
<dbReference type="FunFam" id="3.30.565.10:FF:000037">
    <property type="entry name" value="Hybrid sensor histidine kinase/response regulator"/>
    <property type="match status" value="1"/>
</dbReference>
<feature type="transmembrane region" description="Helical" evidence="10">
    <location>
        <begin position="168"/>
        <end position="185"/>
    </location>
</feature>
<keyword evidence="3" id="KW-0597">Phosphoprotein</keyword>
<dbReference type="Pfam" id="PF02518">
    <property type="entry name" value="HATPase_c"/>
    <property type="match status" value="1"/>
</dbReference>
<dbReference type="SMART" id="SM00091">
    <property type="entry name" value="PAS"/>
    <property type="match status" value="1"/>
</dbReference>
<dbReference type="Gene3D" id="1.10.287.130">
    <property type="match status" value="1"/>
</dbReference>
<evidence type="ECO:0000256" key="10">
    <source>
        <dbReference type="SAM" id="Phobius"/>
    </source>
</evidence>
<dbReference type="SMART" id="SM00387">
    <property type="entry name" value="HATPase_c"/>
    <property type="match status" value="1"/>
</dbReference>
<dbReference type="NCBIfam" id="TIGR00229">
    <property type="entry name" value="sensory_box"/>
    <property type="match status" value="1"/>
</dbReference>
<dbReference type="InterPro" id="IPR035965">
    <property type="entry name" value="PAS-like_dom_sf"/>
</dbReference>
<dbReference type="EMBL" id="CP003261">
    <property type="protein sequence ID" value="AGK98798.1"/>
    <property type="molecule type" value="Genomic_DNA"/>
</dbReference>
<gene>
    <name evidence="12" type="ORF">Clopa_4058</name>
</gene>
<evidence type="ECO:0000256" key="6">
    <source>
        <dbReference type="ARBA" id="ARBA00022777"/>
    </source>
</evidence>
<dbReference type="STRING" id="86416.Clopa_4058"/>
<dbReference type="SUPFAM" id="SSF55785">
    <property type="entry name" value="PYP-like sensor domain (PAS domain)"/>
    <property type="match status" value="1"/>
</dbReference>
<dbReference type="Pfam" id="PF17159">
    <property type="entry name" value="MASE3"/>
    <property type="match status" value="2"/>
</dbReference>
<evidence type="ECO:0000256" key="1">
    <source>
        <dbReference type="ARBA" id="ARBA00000085"/>
    </source>
</evidence>
<keyword evidence="6" id="KW-0418">Kinase</keyword>
<dbReference type="CDD" id="cd16922">
    <property type="entry name" value="HATPase_EvgS-ArcB-TorS-like"/>
    <property type="match status" value="1"/>
</dbReference>
<dbReference type="InterPro" id="IPR003594">
    <property type="entry name" value="HATPase_dom"/>
</dbReference>
<dbReference type="eggNOG" id="COG5002">
    <property type="taxonomic scope" value="Bacteria"/>
</dbReference>
<feature type="transmembrane region" description="Helical" evidence="10">
    <location>
        <begin position="72"/>
        <end position="93"/>
    </location>
</feature>
<dbReference type="InterPro" id="IPR005467">
    <property type="entry name" value="His_kinase_dom"/>
</dbReference>
<dbReference type="InterPro" id="IPR004358">
    <property type="entry name" value="Sig_transdc_His_kin-like_C"/>
</dbReference>
<evidence type="ECO:0000256" key="3">
    <source>
        <dbReference type="ARBA" id="ARBA00022553"/>
    </source>
</evidence>
<feature type="domain" description="Histidine kinase" evidence="11">
    <location>
        <begin position="382"/>
        <end position="603"/>
    </location>
</feature>
<keyword evidence="10" id="KW-1133">Transmembrane helix</keyword>
<dbReference type="Gene3D" id="3.30.565.10">
    <property type="entry name" value="Histidine kinase-like ATPase, C-terminal domain"/>
    <property type="match status" value="1"/>
</dbReference>
<dbReference type="InterPro" id="IPR050736">
    <property type="entry name" value="Sensor_HK_Regulatory"/>
</dbReference>
<keyword evidence="4" id="KW-0808">Transferase</keyword>
<dbReference type="GO" id="GO:0000155">
    <property type="term" value="F:phosphorelay sensor kinase activity"/>
    <property type="evidence" value="ECO:0007669"/>
    <property type="project" value="InterPro"/>
</dbReference>
<feature type="coiled-coil region" evidence="9">
    <location>
        <begin position="197"/>
        <end position="231"/>
    </location>
</feature>
<dbReference type="InterPro" id="IPR033425">
    <property type="entry name" value="MASE3"/>
</dbReference>
<keyword evidence="10" id="KW-0472">Membrane</keyword>
<dbReference type="Gene3D" id="3.30.450.20">
    <property type="entry name" value="PAS domain"/>
    <property type="match status" value="1"/>
</dbReference>
<evidence type="ECO:0000256" key="5">
    <source>
        <dbReference type="ARBA" id="ARBA00022741"/>
    </source>
</evidence>
<dbReference type="PATRIC" id="fig|86416.3.peg.4055"/>
<evidence type="ECO:0000259" key="11">
    <source>
        <dbReference type="PROSITE" id="PS50109"/>
    </source>
</evidence>
<dbReference type="PANTHER" id="PTHR43711:SF26">
    <property type="entry name" value="SENSOR HISTIDINE KINASE RCSC"/>
    <property type="match status" value="1"/>
</dbReference>
<keyword evidence="5" id="KW-0547">Nucleotide-binding</keyword>
<feature type="transmembrane region" description="Helical" evidence="10">
    <location>
        <begin position="41"/>
        <end position="60"/>
    </location>
</feature>
<dbReference type="HOGENOM" id="CLU_000445_89_20_9"/>
<feature type="transmembrane region" description="Helical" evidence="10">
    <location>
        <begin position="143"/>
        <end position="162"/>
    </location>
</feature>
<dbReference type="SUPFAM" id="SSF55874">
    <property type="entry name" value="ATPase domain of HSP90 chaperone/DNA topoisomerase II/histidine kinase"/>
    <property type="match status" value="1"/>
</dbReference>
<dbReference type="EC" id="2.7.13.3" evidence="2"/>
<keyword evidence="7" id="KW-0067">ATP-binding</keyword>
<name>R4K8B3_CLOPA</name>
<dbReference type="CDD" id="cd00130">
    <property type="entry name" value="PAS"/>
    <property type="match status" value="1"/>
</dbReference>
<dbReference type="PRINTS" id="PR00344">
    <property type="entry name" value="BCTRLSENSOR"/>
</dbReference>
<evidence type="ECO:0000256" key="2">
    <source>
        <dbReference type="ARBA" id="ARBA00012438"/>
    </source>
</evidence>
<accession>R4K8B3</accession>
<protein>
    <recommendedName>
        <fullName evidence="2">histidine kinase</fullName>
        <ecNumber evidence="2">2.7.13.3</ecNumber>
    </recommendedName>
</protein>
<dbReference type="CDD" id="cd00082">
    <property type="entry name" value="HisKA"/>
    <property type="match status" value="1"/>
</dbReference>
<dbReference type="InterPro" id="IPR036097">
    <property type="entry name" value="HisK_dim/P_sf"/>
</dbReference>
<feature type="transmembrane region" description="Helical" evidence="10">
    <location>
        <begin position="17"/>
        <end position="35"/>
    </location>
</feature>
<dbReference type="KEGG" id="cpas:Clopa_4058"/>
<sequence length="632" mass="72310">MEKIHKIKFNSNMVKEIKLEIIAILVFFVILILLSKNDISSFNIIVDIISAVVALNIFITSVSTSKYLKHNLIILAGISYGFIGIINLLYVITYRGLVSPGLDSLGLLKNFEFIRECVQVISAILIIFVAIKNRKDYNKNIFNMMIISSIFIVISQFIYNFYGNAYESIYIISKFVEIIGFYLIYKVIINFSIRKPYNELFSKLNNLNSELEKKNVELQNINDKLKKENFKRKATSLILKETIQRYRTVLSLTPNLIIITKNNKCIFANKAALSLFKLKNTKEIMGKNILNFVHKDYQQIVKKRMETIKVNGGECPFIEEKYIAADGSMFFVKATAASVPYDSELAITIARDITESKRAEENEKLLEKVLQSDRIRKDFFANISHELRTPLNVIFTSVQLLDMNFKKLNITDKNLNKYLNMTKQNCYRLLKLINNLIDITKIDSGYLNISLQNCDIVEIIEDTVMSIAEYIKSKDIEIIFDTEIEEKYLACDEEKISRVIINLLSNAVKFTKPGGRITVNVYDKGNKILISVKDTGIGIPTEMKDSIFERFIQAKESLAKECGGSGIGLSIVKALVEMHKGDVWVESEEGKGSEFFIEIPVILLDKKQISKNHDLVNDKKNIVNIEFSDIMN</sequence>
<keyword evidence="13" id="KW-1185">Reference proteome</keyword>
<keyword evidence="8" id="KW-0902">Two-component regulatory system</keyword>
<dbReference type="PROSITE" id="PS50109">
    <property type="entry name" value="HIS_KIN"/>
    <property type="match status" value="1"/>
</dbReference>
<dbReference type="Pfam" id="PF13426">
    <property type="entry name" value="PAS_9"/>
    <property type="match status" value="1"/>
</dbReference>
<dbReference type="Pfam" id="PF00512">
    <property type="entry name" value="HisKA"/>
    <property type="match status" value="1"/>
</dbReference>
<dbReference type="Proteomes" id="UP000013523">
    <property type="component" value="Chromosome"/>
</dbReference>
<evidence type="ECO:0000313" key="13">
    <source>
        <dbReference type="Proteomes" id="UP000013523"/>
    </source>
</evidence>
<keyword evidence="9" id="KW-0175">Coiled coil</keyword>
<dbReference type="SUPFAM" id="SSF47384">
    <property type="entry name" value="Homodimeric domain of signal transducing histidine kinase"/>
    <property type="match status" value="1"/>
</dbReference>
<dbReference type="AlphaFoldDB" id="R4K8B3"/>
<proteinExistence type="predicted"/>
<reference evidence="12 13" key="1">
    <citation type="submission" date="2012-01" db="EMBL/GenBank/DDBJ databases">
        <title>Complete sequence of chromosome of Clostridium pasteurianum BC1.</title>
        <authorList>
            <consortium name="US DOE Joint Genome Institute"/>
            <person name="Lucas S."/>
            <person name="Han J."/>
            <person name="Lapidus A."/>
            <person name="Cheng J.-F."/>
            <person name="Goodwin L."/>
            <person name="Pitluck S."/>
            <person name="Peters L."/>
            <person name="Mikhailova N."/>
            <person name="Teshima H."/>
            <person name="Detter J.C."/>
            <person name="Han C."/>
            <person name="Tapia R."/>
            <person name="Land M."/>
            <person name="Hauser L."/>
            <person name="Kyrpides N."/>
            <person name="Ivanova N."/>
            <person name="Pagani I."/>
            <person name="Dunn J."/>
            <person name="Taghavi S."/>
            <person name="Francis A."/>
            <person name="van der Lelie D."/>
            <person name="Woyke T."/>
        </authorList>
    </citation>
    <scope>NUCLEOTIDE SEQUENCE [LARGE SCALE GENOMIC DNA]</scope>
    <source>
        <strain evidence="12 13">BC1</strain>
    </source>
</reference>
<comment type="catalytic activity">
    <reaction evidence="1">
        <text>ATP + protein L-histidine = ADP + protein N-phospho-L-histidine.</text>
        <dbReference type="EC" id="2.7.13.3"/>
    </reaction>
</comment>
<evidence type="ECO:0000256" key="7">
    <source>
        <dbReference type="ARBA" id="ARBA00022840"/>
    </source>
</evidence>